<comment type="caution">
    <text evidence="1">The sequence shown here is derived from an EMBL/GenBank/DDBJ whole genome shotgun (WGS) entry which is preliminary data.</text>
</comment>
<evidence type="ECO:0000313" key="2">
    <source>
        <dbReference type="Proteomes" id="UP001303046"/>
    </source>
</evidence>
<protein>
    <recommendedName>
        <fullName evidence="3">CNH domain-containing protein</fullName>
    </recommendedName>
</protein>
<gene>
    <name evidence="1" type="primary">Necator_chrV.g17945</name>
    <name evidence="1" type="ORF">RB195_013155</name>
</gene>
<dbReference type="EMBL" id="JAVFWL010000005">
    <property type="protein sequence ID" value="KAK6753990.1"/>
    <property type="molecule type" value="Genomic_DNA"/>
</dbReference>
<sequence>MLEKPALYLVYGVENELQCLFVTDTCSLKILCVKAAKKVKFLKILALGGAYMLLTWRIEENDPFEMSNGLYEWNHT</sequence>
<keyword evidence="2" id="KW-1185">Reference proteome</keyword>
<dbReference type="Proteomes" id="UP001303046">
    <property type="component" value="Unassembled WGS sequence"/>
</dbReference>
<evidence type="ECO:0008006" key="3">
    <source>
        <dbReference type="Google" id="ProtNLM"/>
    </source>
</evidence>
<proteinExistence type="predicted"/>
<organism evidence="1 2">
    <name type="scientific">Necator americanus</name>
    <name type="common">Human hookworm</name>
    <dbReference type="NCBI Taxonomy" id="51031"/>
    <lineage>
        <taxon>Eukaryota</taxon>
        <taxon>Metazoa</taxon>
        <taxon>Ecdysozoa</taxon>
        <taxon>Nematoda</taxon>
        <taxon>Chromadorea</taxon>
        <taxon>Rhabditida</taxon>
        <taxon>Rhabditina</taxon>
        <taxon>Rhabditomorpha</taxon>
        <taxon>Strongyloidea</taxon>
        <taxon>Ancylostomatidae</taxon>
        <taxon>Bunostominae</taxon>
        <taxon>Necator</taxon>
    </lineage>
</organism>
<name>A0ABR1DVF8_NECAM</name>
<evidence type="ECO:0000313" key="1">
    <source>
        <dbReference type="EMBL" id="KAK6753990.1"/>
    </source>
</evidence>
<reference evidence="1 2" key="1">
    <citation type="submission" date="2023-08" db="EMBL/GenBank/DDBJ databases">
        <title>A Necator americanus chromosomal reference genome.</title>
        <authorList>
            <person name="Ilik V."/>
            <person name="Petrzelkova K.J."/>
            <person name="Pardy F."/>
            <person name="Fuh T."/>
            <person name="Niatou-Singa F.S."/>
            <person name="Gouil Q."/>
            <person name="Baker L."/>
            <person name="Ritchie M.E."/>
            <person name="Jex A.R."/>
            <person name="Gazzola D."/>
            <person name="Li H."/>
            <person name="Toshio Fujiwara R."/>
            <person name="Zhan B."/>
            <person name="Aroian R.V."/>
            <person name="Pafco B."/>
            <person name="Schwarz E.M."/>
        </authorList>
    </citation>
    <scope>NUCLEOTIDE SEQUENCE [LARGE SCALE GENOMIC DNA]</scope>
    <source>
        <strain evidence="1 2">Aroian</strain>
        <tissue evidence="1">Whole animal</tissue>
    </source>
</reference>
<accession>A0ABR1DVF8</accession>